<sequence>MVDMRPFLLSSQFTRSVVMSRSPQSPHFQAPLRDQEGWYKPHFEKSTGVPTASWSKNQALEVEVELEGDEVALEDGNQIPCAIAVPSFPPQDASPEDQKEPRLERKSECADRPPDAHDLRNDSENIGVAKATRVLEIKDESAESTIRGQGEIEISNNSIGAITGKPVQLLQNKKHAFEDVDSKDLRLIAFRNFVVGTLNAGALSYLLFLIKILRKIWTMFQNQTSIAVGHLALSVGLFILTRYWGTKSALTQAIGKRSKFSQVIVDTTILVGAFICTTIVWRIISVIGESVSMLRVHRGVLNG</sequence>
<organism evidence="3 4">
    <name type="scientific">Lentinula lateritia</name>
    <dbReference type="NCBI Taxonomy" id="40482"/>
    <lineage>
        <taxon>Eukaryota</taxon>
        <taxon>Fungi</taxon>
        <taxon>Dikarya</taxon>
        <taxon>Basidiomycota</taxon>
        <taxon>Agaricomycotina</taxon>
        <taxon>Agaricomycetes</taxon>
        <taxon>Agaricomycetidae</taxon>
        <taxon>Agaricales</taxon>
        <taxon>Marasmiineae</taxon>
        <taxon>Omphalotaceae</taxon>
        <taxon>Lentinula</taxon>
    </lineage>
</organism>
<comment type="caution">
    <text evidence="3">The sequence shown here is derived from an EMBL/GenBank/DDBJ whole genome shotgun (WGS) entry which is preliminary data.</text>
</comment>
<keyword evidence="2" id="KW-0812">Transmembrane</keyword>
<evidence type="ECO:0000313" key="4">
    <source>
        <dbReference type="Proteomes" id="UP001150217"/>
    </source>
</evidence>
<evidence type="ECO:0000313" key="3">
    <source>
        <dbReference type="EMBL" id="KAJ4498594.1"/>
    </source>
</evidence>
<feature type="transmembrane region" description="Helical" evidence="2">
    <location>
        <begin position="263"/>
        <end position="284"/>
    </location>
</feature>
<evidence type="ECO:0000256" key="2">
    <source>
        <dbReference type="SAM" id="Phobius"/>
    </source>
</evidence>
<accession>A0ABQ8VQE4</accession>
<feature type="compositionally biased region" description="Basic and acidic residues" evidence="1">
    <location>
        <begin position="96"/>
        <end position="123"/>
    </location>
</feature>
<evidence type="ECO:0000256" key="1">
    <source>
        <dbReference type="SAM" id="MobiDB-lite"/>
    </source>
</evidence>
<feature type="region of interest" description="Disordered" evidence="1">
    <location>
        <begin position="85"/>
        <end position="123"/>
    </location>
</feature>
<dbReference type="Proteomes" id="UP001150217">
    <property type="component" value="Unassembled WGS sequence"/>
</dbReference>
<feature type="transmembrane region" description="Helical" evidence="2">
    <location>
        <begin position="193"/>
        <end position="213"/>
    </location>
</feature>
<dbReference type="EMBL" id="JANVFT010000014">
    <property type="protein sequence ID" value="KAJ4498594.1"/>
    <property type="molecule type" value="Genomic_DNA"/>
</dbReference>
<keyword evidence="4" id="KW-1185">Reference proteome</keyword>
<proteinExistence type="predicted"/>
<name>A0ABQ8VQE4_9AGAR</name>
<keyword evidence="2" id="KW-1133">Transmembrane helix</keyword>
<protein>
    <recommendedName>
        <fullName evidence="5">DUF202 domain-containing protein</fullName>
    </recommendedName>
</protein>
<gene>
    <name evidence="3" type="ORF">C8R41DRAFT_864493</name>
</gene>
<keyword evidence="2" id="KW-0472">Membrane</keyword>
<reference evidence="3" key="1">
    <citation type="submission" date="2022-08" db="EMBL/GenBank/DDBJ databases">
        <title>A Global Phylogenomic Analysis of the Shiitake Genus Lentinula.</title>
        <authorList>
            <consortium name="DOE Joint Genome Institute"/>
            <person name="Sierra-Patev S."/>
            <person name="Min B."/>
            <person name="Naranjo-Ortiz M."/>
            <person name="Looney B."/>
            <person name="Konkel Z."/>
            <person name="Slot J.C."/>
            <person name="Sakamoto Y."/>
            <person name="Steenwyk J.L."/>
            <person name="Rokas A."/>
            <person name="Carro J."/>
            <person name="Camarero S."/>
            <person name="Ferreira P."/>
            <person name="Molpeceres G."/>
            <person name="Ruiz-Duenas F.J."/>
            <person name="Serrano A."/>
            <person name="Henrissat B."/>
            <person name="Drula E."/>
            <person name="Hughes K.W."/>
            <person name="Mata J.L."/>
            <person name="Ishikawa N.K."/>
            <person name="Vargas-Isla R."/>
            <person name="Ushijima S."/>
            <person name="Smith C.A."/>
            <person name="Ahrendt S."/>
            <person name="Andreopoulos W."/>
            <person name="He G."/>
            <person name="Labutti K."/>
            <person name="Lipzen A."/>
            <person name="Ng V."/>
            <person name="Riley R."/>
            <person name="Sandor L."/>
            <person name="Barry K."/>
            <person name="Martinez A.T."/>
            <person name="Xiao Y."/>
            <person name="Gibbons J.G."/>
            <person name="Terashima K."/>
            <person name="Grigoriev I.V."/>
            <person name="Hibbett D.S."/>
        </authorList>
    </citation>
    <scope>NUCLEOTIDE SEQUENCE</scope>
    <source>
        <strain evidence="3">RHP3577 ss4</strain>
    </source>
</reference>
<feature type="transmembrane region" description="Helical" evidence="2">
    <location>
        <begin position="225"/>
        <end position="243"/>
    </location>
</feature>
<evidence type="ECO:0008006" key="5">
    <source>
        <dbReference type="Google" id="ProtNLM"/>
    </source>
</evidence>